<comment type="caution">
    <text evidence="1">The sequence shown here is derived from an EMBL/GenBank/DDBJ whole genome shotgun (WGS) entry which is preliminary data.</text>
</comment>
<protein>
    <submittedName>
        <fullName evidence="1">Uncharacterized protein</fullName>
    </submittedName>
</protein>
<dbReference type="EMBL" id="PYDT01000001">
    <property type="protein sequence ID" value="THU74612.1"/>
    <property type="molecule type" value="Genomic_DNA"/>
</dbReference>
<dbReference type="Proteomes" id="UP000317650">
    <property type="component" value="Chromosome 4"/>
</dbReference>
<dbReference type="AlphaFoldDB" id="A0A4S8KGW4"/>
<gene>
    <name evidence="1" type="ORF">C4D60_Mb04t35210</name>
</gene>
<evidence type="ECO:0000313" key="1">
    <source>
        <dbReference type="EMBL" id="THU74612.1"/>
    </source>
</evidence>
<evidence type="ECO:0000313" key="2">
    <source>
        <dbReference type="Proteomes" id="UP000317650"/>
    </source>
</evidence>
<sequence length="124" mass="13898">MAVASSPSSKYISLSPPSSNLCPVYRSLPTFTVTLWTLLSAGDFRVVVISDERTTPKDKILSKHIRMWHFQVRLNPIVIPESDRFKKVQLTKTYCIPVVHPSLSSSGMTTSTSYFSSSVVLDRF</sequence>
<reference evidence="1 2" key="1">
    <citation type="journal article" date="2019" name="Nat. Plants">
        <title>Genome sequencing of Musa balbisiana reveals subgenome evolution and function divergence in polyploid bananas.</title>
        <authorList>
            <person name="Yao X."/>
        </authorList>
    </citation>
    <scope>NUCLEOTIDE SEQUENCE [LARGE SCALE GENOMIC DNA]</scope>
    <source>
        <strain evidence="2">cv. DH-PKW</strain>
        <tissue evidence="1">Leaves</tissue>
    </source>
</reference>
<accession>A0A4S8KGW4</accession>
<organism evidence="1 2">
    <name type="scientific">Musa balbisiana</name>
    <name type="common">Banana</name>
    <dbReference type="NCBI Taxonomy" id="52838"/>
    <lineage>
        <taxon>Eukaryota</taxon>
        <taxon>Viridiplantae</taxon>
        <taxon>Streptophyta</taxon>
        <taxon>Embryophyta</taxon>
        <taxon>Tracheophyta</taxon>
        <taxon>Spermatophyta</taxon>
        <taxon>Magnoliopsida</taxon>
        <taxon>Liliopsida</taxon>
        <taxon>Zingiberales</taxon>
        <taxon>Musaceae</taxon>
        <taxon>Musa</taxon>
    </lineage>
</organism>
<keyword evidence="2" id="KW-1185">Reference proteome</keyword>
<proteinExistence type="predicted"/>
<name>A0A4S8KGW4_MUSBA</name>